<name>A0A371EQV8_MUCPR</name>
<protein>
    <recommendedName>
        <fullName evidence="2">Retrotransposon gag domain-containing protein</fullName>
    </recommendedName>
</protein>
<dbReference type="Pfam" id="PF03732">
    <property type="entry name" value="Retrotrans_gag"/>
    <property type="match status" value="1"/>
</dbReference>
<dbReference type="EMBL" id="QJKJ01012546">
    <property type="protein sequence ID" value="RDX68431.1"/>
    <property type="molecule type" value="Genomic_DNA"/>
</dbReference>
<evidence type="ECO:0000313" key="3">
    <source>
        <dbReference type="EMBL" id="RDX68431.1"/>
    </source>
</evidence>
<organism evidence="3 4">
    <name type="scientific">Mucuna pruriens</name>
    <name type="common">Velvet bean</name>
    <name type="synonym">Dolichos pruriens</name>
    <dbReference type="NCBI Taxonomy" id="157652"/>
    <lineage>
        <taxon>Eukaryota</taxon>
        <taxon>Viridiplantae</taxon>
        <taxon>Streptophyta</taxon>
        <taxon>Embryophyta</taxon>
        <taxon>Tracheophyta</taxon>
        <taxon>Spermatophyta</taxon>
        <taxon>Magnoliopsida</taxon>
        <taxon>eudicotyledons</taxon>
        <taxon>Gunneridae</taxon>
        <taxon>Pentapetalae</taxon>
        <taxon>rosids</taxon>
        <taxon>fabids</taxon>
        <taxon>Fabales</taxon>
        <taxon>Fabaceae</taxon>
        <taxon>Papilionoideae</taxon>
        <taxon>50 kb inversion clade</taxon>
        <taxon>NPAAA clade</taxon>
        <taxon>indigoferoid/millettioid clade</taxon>
        <taxon>Phaseoleae</taxon>
        <taxon>Mucuna</taxon>
    </lineage>
</organism>
<feature type="region of interest" description="Disordered" evidence="1">
    <location>
        <begin position="205"/>
        <end position="241"/>
    </location>
</feature>
<proteinExistence type="predicted"/>
<gene>
    <name evidence="3" type="ORF">CR513_52584</name>
</gene>
<evidence type="ECO:0000259" key="2">
    <source>
        <dbReference type="Pfam" id="PF03732"/>
    </source>
</evidence>
<dbReference type="AlphaFoldDB" id="A0A371EQV8"/>
<reference evidence="3" key="1">
    <citation type="submission" date="2018-05" db="EMBL/GenBank/DDBJ databases">
        <title>Draft genome of Mucuna pruriens seed.</title>
        <authorList>
            <person name="Nnadi N.E."/>
            <person name="Vos R."/>
            <person name="Hasami M.H."/>
            <person name="Devisetty U.K."/>
            <person name="Aguiy J.C."/>
        </authorList>
    </citation>
    <scope>NUCLEOTIDE SEQUENCE [LARGE SCALE GENOMIC DNA]</scope>
    <source>
        <strain evidence="3">JCA_2017</strain>
    </source>
</reference>
<sequence>MTSFRLTPGPRRTSYQRKGLSNPLVRVCCPIYPIYQKILRSRNFSGRDPTNKVKDNLHDIGGPMTRPKTQIMKQSLPCLSLGITKSLEQSESEAAPKWKKGKLDSWWKNRKVINDGNKRLKNFYSVGSTGRSRSRLGSSSSFRLLSRRSNFKIVSFGIRASALEISILIMTREEGERDVDLKLFIKVFQEQFKAVNAKLDDLQPIPRYRSPTSQHNDEEEEEEYSNGRYNENERRRRGEPRCDNYSGNIKMIIRVFQGKNDPELYLEWERKVEHVFDCHNYSEEKKVKLVVVKFTDYANIWWDQFVINRRRNGERPIRTWEDMKSIMRRRFVPSHYHRDLHRKLQSLTQGSMSVENYYKEMKIAMTRAIGGLKKEIADVVELQHYMEIEELLQKAIQVER</sequence>
<dbReference type="PANTHER" id="PTHR35046">
    <property type="entry name" value="ZINC KNUCKLE (CCHC-TYPE) FAMILY PROTEIN"/>
    <property type="match status" value="1"/>
</dbReference>
<feature type="domain" description="Retrotransposon gag" evidence="2">
    <location>
        <begin position="288"/>
        <end position="369"/>
    </location>
</feature>
<feature type="non-terminal residue" evidence="3">
    <location>
        <position position="1"/>
    </location>
</feature>
<evidence type="ECO:0000256" key="1">
    <source>
        <dbReference type="SAM" id="MobiDB-lite"/>
    </source>
</evidence>
<feature type="region of interest" description="Disordered" evidence="1">
    <location>
        <begin position="46"/>
        <end position="67"/>
    </location>
</feature>
<dbReference type="PANTHER" id="PTHR35046:SF9">
    <property type="entry name" value="RNA-DIRECTED DNA POLYMERASE"/>
    <property type="match status" value="1"/>
</dbReference>
<evidence type="ECO:0000313" key="4">
    <source>
        <dbReference type="Proteomes" id="UP000257109"/>
    </source>
</evidence>
<accession>A0A371EQV8</accession>
<keyword evidence="4" id="KW-1185">Reference proteome</keyword>
<feature type="compositionally biased region" description="Basic and acidic residues" evidence="1">
    <location>
        <begin position="230"/>
        <end position="241"/>
    </location>
</feature>
<feature type="compositionally biased region" description="Basic and acidic residues" evidence="1">
    <location>
        <begin position="49"/>
        <end position="58"/>
    </location>
</feature>
<dbReference type="OrthoDB" id="1731207at2759"/>
<dbReference type="Proteomes" id="UP000257109">
    <property type="component" value="Unassembled WGS sequence"/>
</dbReference>
<dbReference type="InterPro" id="IPR005162">
    <property type="entry name" value="Retrotrans_gag_dom"/>
</dbReference>
<comment type="caution">
    <text evidence="3">The sequence shown here is derived from an EMBL/GenBank/DDBJ whole genome shotgun (WGS) entry which is preliminary data.</text>
</comment>